<proteinExistence type="predicted"/>
<keyword evidence="2" id="KW-1185">Reference proteome</keyword>
<dbReference type="EMBL" id="JAQAGZ010000013">
    <property type="protein sequence ID" value="MCZ8514790.1"/>
    <property type="molecule type" value="Genomic_DNA"/>
</dbReference>
<dbReference type="RefSeq" id="WP_269883307.1">
    <property type="nucleotide sequence ID" value="NZ_JAQAGZ010000013.1"/>
</dbReference>
<dbReference type="Proteomes" id="UP001527882">
    <property type="component" value="Unassembled WGS sequence"/>
</dbReference>
<sequence>MIDKVNGHAVDREHDEAELETYGVAVCQKCGAELPLMAECYPTVCGECGGNTFYPIQPKPRKPDKAAFLPYVGVIDDYIL</sequence>
<evidence type="ECO:0000313" key="2">
    <source>
        <dbReference type="Proteomes" id="UP001527882"/>
    </source>
</evidence>
<gene>
    <name evidence="1" type="ORF">O9H85_20665</name>
</gene>
<organism evidence="1 2">
    <name type="scientific">Paenibacillus gyeongsangnamensis</name>
    <dbReference type="NCBI Taxonomy" id="3388067"/>
    <lineage>
        <taxon>Bacteria</taxon>
        <taxon>Bacillati</taxon>
        <taxon>Bacillota</taxon>
        <taxon>Bacilli</taxon>
        <taxon>Bacillales</taxon>
        <taxon>Paenibacillaceae</taxon>
        <taxon>Paenibacillus</taxon>
    </lineage>
</organism>
<reference evidence="1 2" key="1">
    <citation type="submission" date="2022-12" db="EMBL/GenBank/DDBJ databases">
        <title>Draft genome sequence of Paenibacillus sp. dW9.</title>
        <authorList>
            <person name="Choi E.-W."/>
            <person name="Kim D.-U."/>
        </authorList>
    </citation>
    <scope>NUCLEOTIDE SEQUENCE [LARGE SCALE GENOMIC DNA]</scope>
    <source>
        <strain evidence="2">dW9</strain>
    </source>
</reference>
<comment type="caution">
    <text evidence="1">The sequence shown here is derived from an EMBL/GenBank/DDBJ whole genome shotgun (WGS) entry which is preliminary data.</text>
</comment>
<protein>
    <submittedName>
        <fullName evidence="1">Uncharacterized protein</fullName>
    </submittedName>
</protein>
<evidence type="ECO:0000313" key="1">
    <source>
        <dbReference type="EMBL" id="MCZ8514790.1"/>
    </source>
</evidence>
<accession>A0ABT4QD80</accession>
<name>A0ABT4QD80_9BACL</name>